<keyword evidence="1" id="KW-0472">Membrane</keyword>
<evidence type="ECO:0000259" key="2">
    <source>
        <dbReference type="Pfam" id="PF07811"/>
    </source>
</evidence>
<dbReference type="Pfam" id="PF07811">
    <property type="entry name" value="TadE"/>
    <property type="match status" value="1"/>
</dbReference>
<reference evidence="4" key="1">
    <citation type="journal article" date="2019" name="Int. J. Syst. Evol. Microbiol.">
        <title>The Global Catalogue of Microorganisms (GCM) 10K type strain sequencing project: providing services to taxonomists for standard genome sequencing and annotation.</title>
        <authorList>
            <consortium name="The Broad Institute Genomics Platform"/>
            <consortium name="The Broad Institute Genome Sequencing Center for Infectious Disease"/>
            <person name="Wu L."/>
            <person name="Ma J."/>
        </authorList>
    </citation>
    <scope>NUCLEOTIDE SEQUENCE [LARGE SCALE GENOMIC DNA]</scope>
    <source>
        <strain evidence="4">JCM 16902</strain>
    </source>
</reference>
<evidence type="ECO:0000256" key="1">
    <source>
        <dbReference type="SAM" id="Phobius"/>
    </source>
</evidence>
<evidence type="ECO:0000313" key="4">
    <source>
        <dbReference type="Proteomes" id="UP001501074"/>
    </source>
</evidence>
<protein>
    <recommendedName>
        <fullName evidence="2">TadE-like domain-containing protein</fullName>
    </recommendedName>
</protein>
<name>A0ABP7A6S1_9ACTN</name>
<organism evidence="3 4">
    <name type="scientific">Kineosporia mesophila</name>
    <dbReference type="NCBI Taxonomy" id="566012"/>
    <lineage>
        <taxon>Bacteria</taxon>
        <taxon>Bacillati</taxon>
        <taxon>Actinomycetota</taxon>
        <taxon>Actinomycetes</taxon>
        <taxon>Kineosporiales</taxon>
        <taxon>Kineosporiaceae</taxon>
        <taxon>Kineosporia</taxon>
    </lineage>
</organism>
<evidence type="ECO:0000313" key="3">
    <source>
        <dbReference type="EMBL" id="GAA3626103.1"/>
    </source>
</evidence>
<sequence>MVRLAEPKNAVTTADQGAVAVEFALVLPLLLLFLFGVIQYGYGLFQLQSFGAALDETSRNASTGITDCAALDRLLTREVSENGLSPADVSSVQLEWLRDDSTVTTVPERILGQVRVTATYRPFDIGIPLIPFPSTITRSSTATVQSVLSADLTGCGS</sequence>
<accession>A0ABP7A6S1</accession>
<keyword evidence="1" id="KW-1133">Transmembrane helix</keyword>
<dbReference type="InterPro" id="IPR012495">
    <property type="entry name" value="TadE-like_dom"/>
</dbReference>
<feature type="domain" description="TadE-like" evidence="2">
    <location>
        <begin position="17"/>
        <end position="59"/>
    </location>
</feature>
<dbReference type="Proteomes" id="UP001501074">
    <property type="component" value="Unassembled WGS sequence"/>
</dbReference>
<feature type="transmembrane region" description="Helical" evidence="1">
    <location>
        <begin position="20"/>
        <end position="42"/>
    </location>
</feature>
<comment type="caution">
    <text evidence="3">The sequence shown here is derived from an EMBL/GenBank/DDBJ whole genome shotgun (WGS) entry which is preliminary data.</text>
</comment>
<dbReference type="EMBL" id="BAAAZO010000009">
    <property type="protein sequence ID" value="GAA3626103.1"/>
    <property type="molecule type" value="Genomic_DNA"/>
</dbReference>
<gene>
    <name evidence="3" type="ORF">GCM10022223_49170</name>
</gene>
<keyword evidence="4" id="KW-1185">Reference proteome</keyword>
<keyword evidence="1" id="KW-0812">Transmembrane</keyword>
<proteinExistence type="predicted"/>